<dbReference type="InterPro" id="IPR018774">
    <property type="entry name" value="Phage_Mu_GpT"/>
</dbReference>
<dbReference type="RefSeq" id="WP_007283038.1">
    <property type="nucleotide sequence ID" value="NZ_BASM01000016.1"/>
</dbReference>
<keyword evidence="3" id="KW-1185">Reference proteome</keyword>
<feature type="domain" description="Bacteriophage Mu GpT" evidence="1">
    <location>
        <begin position="9"/>
        <end position="307"/>
    </location>
</feature>
<gene>
    <name evidence="2" type="ORF">NBRC3257_1456</name>
</gene>
<dbReference type="EMBL" id="BASM01000016">
    <property type="protein sequence ID" value="GAD26457.1"/>
    <property type="molecule type" value="Genomic_DNA"/>
</dbReference>
<reference evidence="2 3" key="1">
    <citation type="submission" date="2013-08" db="EMBL/GenBank/DDBJ databases">
        <title>Gluconobacter thailandicus NBRC 3257 whole genome sequence.</title>
        <authorList>
            <person name="Matsutani M."/>
            <person name="Yakushi T."/>
            <person name="Matsushita K."/>
        </authorList>
    </citation>
    <scope>NUCLEOTIDE SEQUENCE [LARGE SCALE GENOMIC DNA]</scope>
    <source>
        <strain evidence="2 3">NBRC 3257</strain>
    </source>
</reference>
<evidence type="ECO:0000259" key="1">
    <source>
        <dbReference type="Pfam" id="PF10124"/>
    </source>
</evidence>
<name>A0ABQ0IW64_GLUTH</name>
<sequence>MEINAGNINALSASLNLAFNKPIGTGPSQYKRFSMEMPSDAGEEFYPRLAELPGFREWIGSRQVHELEAEAYILKNRTFEQTIGVKRTDIEDDKLGWLSTFVSQLGQDAAEMPDKLCFEVLGAGDKIQCIDKQYFFDTDHMAIGEDKVPFVYSNYATPKDGETAGPAWYLLCTTRVFKPIIWQPRRPFAITAKTRLTDDNVFEDDRFVWGADGRCVAGVGMWQLAYKSIRPLNQDSFEDALAAMASLCRADGTPYGLVPDLLVVPSNLQKAGRYLLKSDFAPTVLNGASGTASNPWVGAAELMVSPRLSQKVGG</sequence>
<dbReference type="Proteomes" id="UP000018209">
    <property type="component" value="Unassembled WGS sequence"/>
</dbReference>
<accession>A0ABQ0IW64</accession>
<evidence type="ECO:0000313" key="3">
    <source>
        <dbReference type="Proteomes" id="UP000018209"/>
    </source>
</evidence>
<protein>
    <submittedName>
        <fullName evidence="2">Mu-like prophage FluMu major head subunit</fullName>
    </submittedName>
</protein>
<proteinExistence type="predicted"/>
<comment type="caution">
    <text evidence="2">The sequence shown here is derived from an EMBL/GenBank/DDBJ whole genome shotgun (WGS) entry which is preliminary data.</text>
</comment>
<dbReference type="Pfam" id="PF10124">
    <property type="entry name" value="Mu-like_gpT"/>
    <property type="match status" value="1"/>
</dbReference>
<organism evidence="2 3">
    <name type="scientific">Gluconobacter thailandicus NBRC 3257</name>
    <dbReference type="NCBI Taxonomy" id="1381097"/>
    <lineage>
        <taxon>Bacteria</taxon>
        <taxon>Pseudomonadati</taxon>
        <taxon>Pseudomonadota</taxon>
        <taxon>Alphaproteobacteria</taxon>
        <taxon>Acetobacterales</taxon>
        <taxon>Acetobacteraceae</taxon>
        <taxon>Gluconobacter</taxon>
    </lineage>
</organism>
<evidence type="ECO:0000313" key="2">
    <source>
        <dbReference type="EMBL" id="GAD26457.1"/>
    </source>
</evidence>